<dbReference type="EMBL" id="JBHMAJ010000006">
    <property type="protein sequence ID" value="MFB9824310.1"/>
    <property type="molecule type" value="Genomic_DNA"/>
</dbReference>
<evidence type="ECO:0000313" key="2">
    <source>
        <dbReference type="EMBL" id="MFB9824310.1"/>
    </source>
</evidence>
<gene>
    <name evidence="2" type="ORF">ACFFOL_09050</name>
</gene>
<dbReference type="SUPFAM" id="SSF101478">
    <property type="entry name" value="ADP-ribosylglycohydrolase"/>
    <property type="match status" value="1"/>
</dbReference>
<dbReference type="Pfam" id="PF03747">
    <property type="entry name" value="ADP_ribosyl_GH"/>
    <property type="match status" value="2"/>
</dbReference>
<evidence type="ECO:0000313" key="3">
    <source>
        <dbReference type="Proteomes" id="UP001589595"/>
    </source>
</evidence>
<dbReference type="AlphaFoldDB" id="A0ABD5MKP0"/>
<proteinExistence type="predicted"/>
<dbReference type="RefSeq" id="WP_222922555.1">
    <property type="nucleotide sequence ID" value="NZ_CP082286.1"/>
</dbReference>
<evidence type="ECO:0000256" key="1">
    <source>
        <dbReference type="SAM" id="MobiDB-lite"/>
    </source>
</evidence>
<name>A0ABD5MKP0_9EURY</name>
<accession>A0ABD5MKP0</accession>
<dbReference type="InterPro" id="IPR036705">
    <property type="entry name" value="Ribosyl_crysJ1_sf"/>
</dbReference>
<organism evidence="2 3">
    <name type="scientific">Halobaculum roseum</name>
    <dbReference type="NCBI Taxonomy" id="2175149"/>
    <lineage>
        <taxon>Archaea</taxon>
        <taxon>Methanobacteriati</taxon>
        <taxon>Methanobacteriota</taxon>
        <taxon>Stenosarchaea group</taxon>
        <taxon>Halobacteria</taxon>
        <taxon>Halobacteriales</taxon>
        <taxon>Haloferacaceae</taxon>
        <taxon>Halobaculum</taxon>
    </lineage>
</organism>
<dbReference type="GeneID" id="67209852"/>
<dbReference type="InterPro" id="IPR005502">
    <property type="entry name" value="Ribosyl_crysJ1"/>
</dbReference>
<reference evidence="2" key="1">
    <citation type="submission" date="2024-09" db="EMBL/GenBank/DDBJ databases">
        <authorList>
            <person name="Sun Q."/>
        </authorList>
    </citation>
    <scope>NUCLEOTIDE SEQUENCE [LARGE SCALE GENOMIC DNA]</scope>
    <source>
        <strain evidence="2">JCM 31273</strain>
    </source>
</reference>
<dbReference type="Gene3D" id="1.10.4080.10">
    <property type="entry name" value="ADP-ribosylation/Crystallin J1"/>
    <property type="match status" value="2"/>
</dbReference>
<feature type="region of interest" description="Disordered" evidence="1">
    <location>
        <begin position="1"/>
        <end position="24"/>
    </location>
</feature>
<protein>
    <submittedName>
        <fullName evidence="2">ADP-ribosylglycohydrolase family protein</fullName>
    </submittedName>
</protein>
<dbReference type="Proteomes" id="UP001589595">
    <property type="component" value="Unassembled WGS sequence"/>
</dbReference>
<sequence length="296" mass="28867">MTDRDSEPPAATDPSGSRRDRARASLLGVACGDALGRPVAGDAPAAVRDRHGRVTEMLGADGRPAGTTTDPTAAAVASADRLLGRGDGDRSDRSADPGVTTGAASLLAAVPYGCLVGDAHDRAAAAAEAAVATGTAAGDDVAAESSAALAAVVGELVDGESVADAVSTAMSVAVARDAPVPVRETLSVVGDRGAVTIDPAGDPAAVFETALHEAVAAADAEEAIVSAVSRGGHASVLGAVAGAVAGARFGAVEEGDAIPARWLNELGGAADLRALADALVAREVRVDSGVDTGRDA</sequence>
<keyword evidence="3" id="KW-1185">Reference proteome</keyword>
<comment type="caution">
    <text evidence="2">The sequence shown here is derived from an EMBL/GenBank/DDBJ whole genome shotgun (WGS) entry which is preliminary data.</text>
</comment>